<organism evidence="1 2">
    <name type="scientific">Blepharisma stoltei</name>
    <dbReference type="NCBI Taxonomy" id="1481888"/>
    <lineage>
        <taxon>Eukaryota</taxon>
        <taxon>Sar</taxon>
        <taxon>Alveolata</taxon>
        <taxon>Ciliophora</taxon>
        <taxon>Postciliodesmatophora</taxon>
        <taxon>Heterotrichea</taxon>
        <taxon>Heterotrichida</taxon>
        <taxon>Blepharismidae</taxon>
        <taxon>Blepharisma</taxon>
    </lineage>
</organism>
<name>A0AAU9JBP2_9CILI</name>
<accession>A0AAU9JBP2</accession>
<evidence type="ECO:0000313" key="1">
    <source>
        <dbReference type="EMBL" id="CAG9323366.1"/>
    </source>
</evidence>
<keyword evidence="2" id="KW-1185">Reference proteome</keyword>
<sequence length="153" mass="17950">MIDVNPSEAEINEISPPAALNLLSSMFSLLNPQSETAEFGFFPTLDLPKLDFFKLEELERSEAMQLSELQSQGLESLGSEVEERRCTHTDRKIYARNMCNHCYRMFGQNKMAWTCPHRDRQHYAKGRCQLCYLKEYHRSRVFGRRRKPKSKIN</sequence>
<gene>
    <name evidence="1" type="ORF">BSTOLATCC_MIC33265</name>
</gene>
<evidence type="ECO:0000313" key="2">
    <source>
        <dbReference type="Proteomes" id="UP001162131"/>
    </source>
</evidence>
<dbReference type="AlphaFoldDB" id="A0AAU9JBP2"/>
<proteinExistence type="predicted"/>
<dbReference type="EMBL" id="CAJZBQ010000033">
    <property type="protein sequence ID" value="CAG9323366.1"/>
    <property type="molecule type" value="Genomic_DNA"/>
</dbReference>
<dbReference type="Proteomes" id="UP001162131">
    <property type="component" value="Unassembled WGS sequence"/>
</dbReference>
<reference evidence="1" key="1">
    <citation type="submission" date="2021-09" db="EMBL/GenBank/DDBJ databases">
        <authorList>
            <consortium name="AG Swart"/>
            <person name="Singh M."/>
            <person name="Singh A."/>
            <person name="Seah K."/>
            <person name="Emmerich C."/>
        </authorList>
    </citation>
    <scope>NUCLEOTIDE SEQUENCE</scope>
    <source>
        <strain evidence="1">ATCC30299</strain>
    </source>
</reference>
<comment type="caution">
    <text evidence="1">The sequence shown here is derived from an EMBL/GenBank/DDBJ whole genome shotgun (WGS) entry which is preliminary data.</text>
</comment>
<protein>
    <submittedName>
        <fullName evidence="1">Uncharacterized protein</fullName>
    </submittedName>
</protein>